<evidence type="ECO:0000313" key="3">
    <source>
        <dbReference type="EMBL" id="CNL20544.1"/>
    </source>
</evidence>
<sequence>MKLLIFSSIFLSSSLSLASSIIKPVESDRVFTFENKNHLIMRVNNRQADGIIKTEYNPCRYNINDYRLLKNGAVGCAVNNNRKKSIANGDVCN</sequence>
<keyword evidence="5" id="KW-1185">Reference proteome</keyword>
<feature type="chain" id="PRO_5006698388" description="Lipoprotein" evidence="1">
    <location>
        <begin position="19"/>
        <end position="93"/>
    </location>
</feature>
<reference evidence="4" key="2">
    <citation type="submission" date="2015-03" db="EMBL/GenBank/DDBJ databases">
        <authorList>
            <consortium name="Pathogen Informatics"/>
        </authorList>
    </citation>
    <scope>NUCLEOTIDE SEQUENCE [LARGE SCALE GENOMIC DNA]</scope>
    <source>
        <strain evidence="4">IP27925</strain>
    </source>
</reference>
<dbReference type="EMBL" id="CQEM01000009">
    <property type="protein sequence ID" value="CNL20544.1"/>
    <property type="molecule type" value="Genomic_DNA"/>
</dbReference>
<evidence type="ECO:0008006" key="6">
    <source>
        <dbReference type="Google" id="ProtNLM"/>
    </source>
</evidence>
<keyword evidence="1" id="KW-0732">Signal</keyword>
<evidence type="ECO:0000313" key="2">
    <source>
        <dbReference type="EMBL" id="AKP33142.1"/>
    </source>
</evidence>
<evidence type="ECO:0000313" key="4">
    <source>
        <dbReference type="Proteomes" id="UP000040088"/>
    </source>
</evidence>
<evidence type="ECO:0000256" key="1">
    <source>
        <dbReference type="SAM" id="SignalP"/>
    </source>
</evidence>
<dbReference type="RefSeq" id="WP_048617741.1">
    <property type="nucleotide sequence ID" value="NZ_CABMLM010000012.1"/>
</dbReference>
<dbReference type="AlphaFoldDB" id="A0A0T9U596"/>
<gene>
    <name evidence="2" type="ORF">ACZ76_06085</name>
    <name evidence="3" type="ORF">ERS008460_02188</name>
</gene>
<feature type="signal peptide" evidence="1">
    <location>
        <begin position="1"/>
        <end position="18"/>
    </location>
</feature>
<dbReference type="KEGG" id="yak:ACZ76_06085"/>
<evidence type="ECO:0000313" key="5">
    <source>
        <dbReference type="Proteomes" id="UP000069914"/>
    </source>
</evidence>
<proteinExistence type="predicted"/>
<accession>A0A0T9U596</accession>
<dbReference type="Proteomes" id="UP000069914">
    <property type="component" value="Chromosome"/>
</dbReference>
<dbReference type="Proteomes" id="UP000040088">
    <property type="component" value="Unassembled WGS sequence"/>
</dbReference>
<dbReference type="GeneID" id="61903337"/>
<dbReference type="OrthoDB" id="6480553at2"/>
<reference evidence="2 5" key="1">
    <citation type="journal article" date="2015" name="Genome Announc.">
        <title>De Novo Genome Sequence of Yersinia aleksiciae Y159T.</title>
        <authorList>
            <person name="Sprague L.D."/>
            <person name="Neubauer H."/>
        </authorList>
    </citation>
    <scope>NUCLEOTIDE SEQUENCE [LARGE SCALE GENOMIC DNA]</scope>
    <source>
        <strain evidence="2 5">159</strain>
    </source>
</reference>
<protein>
    <recommendedName>
        <fullName evidence="6">Lipoprotein</fullName>
    </recommendedName>
</protein>
<reference evidence="3" key="3">
    <citation type="submission" date="2015-03" db="EMBL/GenBank/DDBJ databases">
        <authorList>
            <person name="Murphy D."/>
        </authorList>
    </citation>
    <scope>NUCLEOTIDE SEQUENCE [LARGE SCALE GENOMIC DNA]</scope>
    <source>
        <strain evidence="3">IP27925</strain>
    </source>
</reference>
<organism evidence="3 4">
    <name type="scientific">Yersinia aleksiciae</name>
    <dbReference type="NCBI Taxonomy" id="263819"/>
    <lineage>
        <taxon>Bacteria</taxon>
        <taxon>Pseudomonadati</taxon>
        <taxon>Pseudomonadota</taxon>
        <taxon>Gammaproteobacteria</taxon>
        <taxon>Enterobacterales</taxon>
        <taxon>Yersiniaceae</taxon>
        <taxon>Yersinia</taxon>
    </lineage>
</organism>
<dbReference type="EMBL" id="CP011975">
    <property type="protein sequence ID" value="AKP33142.1"/>
    <property type="molecule type" value="Genomic_DNA"/>
</dbReference>
<name>A0A0T9U596_YERAE</name>